<organism evidence="1 2">
    <name type="scientific">Sporanaerobium hydrogeniformans</name>
    <dbReference type="NCBI Taxonomy" id="3072179"/>
    <lineage>
        <taxon>Bacteria</taxon>
        <taxon>Bacillati</taxon>
        <taxon>Bacillota</taxon>
        <taxon>Clostridia</taxon>
        <taxon>Lachnospirales</taxon>
        <taxon>Lachnospiraceae</taxon>
        <taxon>Sporanaerobium</taxon>
    </lineage>
</organism>
<accession>A0AC61DCG3</accession>
<reference evidence="1" key="1">
    <citation type="submission" date="2017-10" db="EMBL/GenBank/DDBJ databases">
        <title>Genome sequence of cellulolytic Lachnospiraceae bacterium XHS1971 isolated from hotspring sediment.</title>
        <authorList>
            <person name="Vasudevan G."/>
            <person name="Joshi A.J."/>
            <person name="Hivarkar S."/>
            <person name="Lanjekar V.B."/>
            <person name="Dhakephalkar P.K."/>
            <person name="Dagar S."/>
        </authorList>
    </citation>
    <scope>NUCLEOTIDE SEQUENCE</scope>
    <source>
        <strain evidence="1">XHS1971</strain>
    </source>
</reference>
<comment type="caution">
    <text evidence="1">The sequence shown here is derived from an EMBL/GenBank/DDBJ whole genome shotgun (WGS) entry which is preliminary data.</text>
</comment>
<keyword evidence="2" id="KW-1185">Reference proteome</keyword>
<dbReference type="EMBL" id="PEDL01000006">
    <property type="protein sequence ID" value="PHV70999.1"/>
    <property type="molecule type" value="Genomic_DNA"/>
</dbReference>
<gene>
    <name evidence="1" type="ORF">CS063_07700</name>
</gene>
<sequence length="253" mass="28500">MLTFGTLLSCSLVSQGASIHGFYKSKIEVAEAKRLLPIYCVDTNGEKKVALTFDAAWGAEDLTQIVEILEKYQVRATFFVVGDWARKYPEEVKLLIQKGHDVANHSNKHPHMNSMSKEEIKKDIMAADASIKEIAGKETKLFRPPYGEYNNTVVEATKECGYYCIQWDVDSLDWKNYGVQPLIDKVVNHKNLRPGSIILMHNGAKYTAQALEAIIKGVQDKGFIFVPVSELLLADEEYSIDFEGRQKSSQPIH</sequence>
<evidence type="ECO:0000313" key="2">
    <source>
        <dbReference type="Proteomes" id="UP000224460"/>
    </source>
</evidence>
<protein>
    <submittedName>
        <fullName evidence="1">Deacetylase</fullName>
    </submittedName>
</protein>
<evidence type="ECO:0000313" key="1">
    <source>
        <dbReference type="EMBL" id="PHV70999.1"/>
    </source>
</evidence>
<dbReference type="Proteomes" id="UP000224460">
    <property type="component" value="Unassembled WGS sequence"/>
</dbReference>
<name>A0AC61DCG3_9FIRM</name>
<proteinExistence type="predicted"/>